<keyword evidence="7" id="KW-1185">Reference proteome</keyword>
<keyword evidence="4" id="KW-0804">Transcription</keyword>
<dbReference type="SUPFAM" id="SSF46785">
    <property type="entry name" value="Winged helix' DNA-binding domain"/>
    <property type="match status" value="1"/>
</dbReference>
<evidence type="ECO:0000313" key="6">
    <source>
        <dbReference type="EMBL" id="WIV90278.1"/>
    </source>
</evidence>
<comment type="similarity">
    <text evidence="1">Belongs to the LysR transcriptional regulatory family.</text>
</comment>
<dbReference type="Pfam" id="PF00126">
    <property type="entry name" value="HTH_1"/>
    <property type="match status" value="1"/>
</dbReference>
<dbReference type="SUPFAM" id="SSF53850">
    <property type="entry name" value="Periplasmic binding protein-like II"/>
    <property type="match status" value="1"/>
</dbReference>
<evidence type="ECO:0000259" key="5">
    <source>
        <dbReference type="PROSITE" id="PS50931"/>
    </source>
</evidence>
<dbReference type="Pfam" id="PF03466">
    <property type="entry name" value="LysR_substrate"/>
    <property type="match status" value="1"/>
</dbReference>
<dbReference type="CDD" id="cd08422">
    <property type="entry name" value="PBP2_CrgA_like"/>
    <property type="match status" value="1"/>
</dbReference>
<evidence type="ECO:0000256" key="2">
    <source>
        <dbReference type="ARBA" id="ARBA00023015"/>
    </source>
</evidence>
<dbReference type="InterPro" id="IPR058163">
    <property type="entry name" value="LysR-type_TF_proteobact-type"/>
</dbReference>
<dbReference type="PROSITE" id="PS50931">
    <property type="entry name" value="HTH_LYSR"/>
    <property type="match status" value="1"/>
</dbReference>
<dbReference type="PANTHER" id="PTHR30537:SF5">
    <property type="entry name" value="HTH-TYPE TRANSCRIPTIONAL ACTIVATOR TTDR-RELATED"/>
    <property type="match status" value="1"/>
</dbReference>
<name>A0ABY8YDA7_9GAMM</name>
<evidence type="ECO:0000256" key="3">
    <source>
        <dbReference type="ARBA" id="ARBA00023125"/>
    </source>
</evidence>
<dbReference type="Proteomes" id="UP001226651">
    <property type="component" value="Chromosome"/>
</dbReference>
<accession>A0ABY8YDA7</accession>
<dbReference type="InterPro" id="IPR000847">
    <property type="entry name" value="LysR_HTH_N"/>
</dbReference>
<dbReference type="EMBL" id="CP127389">
    <property type="protein sequence ID" value="WIV90278.1"/>
    <property type="molecule type" value="Genomic_DNA"/>
</dbReference>
<protein>
    <submittedName>
        <fullName evidence="6">LysR family transcriptional regulator</fullName>
    </submittedName>
</protein>
<reference evidence="6 7" key="1">
    <citation type="submission" date="2023-06" db="EMBL/GenBank/DDBJ databases">
        <title>Proteus appendicitidis sp. nov., isolated from the appendiceal pus of an appendicitis patient in Yongzhou, China.</title>
        <authorList>
            <person name="Cai X."/>
        </authorList>
    </citation>
    <scope>NUCLEOTIDE SEQUENCE [LARGE SCALE GENOMIC DNA]</scope>
    <source>
        <strain evidence="6 7">HZ0627</strain>
    </source>
</reference>
<evidence type="ECO:0000256" key="1">
    <source>
        <dbReference type="ARBA" id="ARBA00009437"/>
    </source>
</evidence>
<gene>
    <name evidence="6" type="ORF">QQS39_09170</name>
</gene>
<organism evidence="6 7">
    <name type="scientific">Proteus appendicitidis</name>
    <dbReference type="NCBI Taxonomy" id="3034648"/>
    <lineage>
        <taxon>Bacteria</taxon>
        <taxon>Pseudomonadati</taxon>
        <taxon>Pseudomonadota</taxon>
        <taxon>Gammaproteobacteria</taxon>
        <taxon>Enterobacterales</taxon>
        <taxon>Morganellaceae</taxon>
        <taxon>Proteus</taxon>
    </lineage>
</organism>
<proteinExistence type="inferred from homology"/>
<dbReference type="InterPro" id="IPR036388">
    <property type="entry name" value="WH-like_DNA-bd_sf"/>
</dbReference>
<dbReference type="InterPro" id="IPR005119">
    <property type="entry name" value="LysR_subst-bd"/>
</dbReference>
<dbReference type="Gene3D" id="3.40.190.290">
    <property type="match status" value="1"/>
</dbReference>
<dbReference type="RefSeq" id="WP_285805888.1">
    <property type="nucleotide sequence ID" value="NZ_CP127389.1"/>
</dbReference>
<sequence length="303" mass="34611">MPFDNISDLTVFIRVADLLSFTLAAENLEMSRSAVGKSIVRLEERLSLRLFHRTTRSISLTAEGELFYQHAQLILNEIEEASAALDKLNENPRGRLRIDLPVAFGRRYILPLLQTYLVQWPELDAEITFSDEYTDLVKYGVDLAIRIGGNDDSRLMRKVLAPHRLITCASPDYFERNDTPQSPNTLSQHQLIAFSHQGTTVPWKYQTHQKEFTLPVKGKLRLDNTEAILDMALSGYGICQLGEFLVGEYIKSGKLTPILLEYTINLAPICAVYPSKRHLSPKVRYLLDFIEKQWQGKAIWQIT</sequence>
<evidence type="ECO:0000256" key="4">
    <source>
        <dbReference type="ARBA" id="ARBA00023163"/>
    </source>
</evidence>
<dbReference type="InterPro" id="IPR036390">
    <property type="entry name" value="WH_DNA-bd_sf"/>
</dbReference>
<dbReference type="PANTHER" id="PTHR30537">
    <property type="entry name" value="HTH-TYPE TRANSCRIPTIONAL REGULATOR"/>
    <property type="match status" value="1"/>
</dbReference>
<evidence type="ECO:0000313" key="7">
    <source>
        <dbReference type="Proteomes" id="UP001226651"/>
    </source>
</evidence>
<dbReference type="Gene3D" id="1.10.10.10">
    <property type="entry name" value="Winged helix-like DNA-binding domain superfamily/Winged helix DNA-binding domain"/>
    <property type="match status" value="1"/>
</dbReference>
<keyword evidence="2" id="KW-0805">Transcription regulation</keyword>
<feature type="domain" description="HTH lysR-type" evidence="5">
    <location>
        <begin position="4"/>
        <end position="61"/>
    </location>
</feature>
<keyword evidence="3" id="KW-0238">DNA-binding</keyword>